<evidence type="ECO:0000313" key="1">
    <source>
        <dbReference type="EMBL" id="EGC24637.1"/>
    </source>
</evidence>
<organism evidence="1 2">
    <name type="scientific">Streptococcus sanguinis SK405</name>
    <dbReference type="NCBI Taxonomy" id="888817"/>
    <lineage>
        <taxon>Bacteria</taxon>
        <taxon>Bacillati</taxon>
        <taxon>Bacillota</taxon>
        <taxon>Bacilli</taxon>
        <taxon>Lactobacillales</taxon>
        <taxon>Streptococcaceae</taxon>
        <taxon>Streptococcus</taxon>
    </lineage>
</organism>
<dbReference type="Proteomes" id="UP000003857">
    <property type="component" value="Unassembled WGS sequence"/>
</dbReference>
<dbReference type="EMBL" id="AEWZ01000003">
    <property type="protein sequence ID" value="EGC24637.1"/>
    <property type="molecule type" value="Genomic_DNA"/>
</dbReference>
<evidence type="ECO:0000313" key="2">
    <source>
        <dbReference type="Proteomes" id="UP000003857"/>
    </source>
</evidence>
<name>A0ABC9PD25_STRSA</name>
<gene>
    <name evidence="1" type="ORF">HMPREF9390_1702</name>
</gene>
<reference evidence="1 2" key="1">
    <citation type="submission" date="2011-01" db="EMBL/GenBank/DDBJ databases">
        <authorList>
            <person name="Muzny D."/>
            <person name="Qin X."/>
            <person name="Buhay C."/>
            <person name="Dugan-Rocha S."/>
            <person name="Ding Y."/>
            <person name="Chen G."/>
            <person name="Hawes A."/>
            <person name="Holder M."/>
            <person name="Jhangiani S."/>
            <person name="Johnson A."/>
            <person name="Khan Z."/>
            <person name="Li Z."/>
            <person name="Liu W."/>
            <person name="Liu X."/>
            <person name="Perez L."/>
            <person name="Shen H."/>
            <person name="Wang Q."/>
            <person name="Watt J."/>
            <person name="Xi L."/>
            <person name="Xin Y."/>
            <person name="Zhou J."/>
            <person name="Deng J."/>
            <person name="Jiang H."/>
            <person name="Liu Y."/>
            <person name="Qu J."/>
            <person name="Song X.-Z."/>
            <person name="Zhang L."/>
            <person name="Villasana D."/>
            <person name="Johnson A."/>
            <person name="Liu J."/>
            <person name="Liyanage D."/>
            <person name="Lorensuhewa L."/>
            <person name="Robinson T."/>
            <person name="Song A."/>
            <person name="Song B.-B."/>
            <person name="Dinh H."/>
            <person name="Thornton R."/>
            <person name="Coyle M."/>
            <person name="Francisco L."/>
            <person name="Jackson L."/>
            <person name="Javaid M."/>
            <person name="Korchina V."/>
            <person name="Kovar C."/>
            <person name="Mata R."/>
            <person name="Mathew T."/>
            <person name="Ngo R."/>
            <person name="Nguyen L."/>
            <person name="Nguyen N."/>
            <person name="Okwuonu G."/>
            <person name="Ongeri F."/>
            <person name="Pham C."/>
            <person name="Simmons D."/>
            <person name="Wilczek-Boney K."/>
            <person name="Hale W."/>
            <person name="Jakkamsetti A."/>
            <person name="Pham P."/>
            <person name="Ruth R."/>
            <person name="San Lucas F."/>
            <person name="Warren J."/>
            <person name="Zhang J."/>
            <person name="Zhao Z."/>
            <person name="Zhou C."/>
            <person name="Zhu D."/>
            <person name="Lee S."/>
            <person name="Bess C."/>
            <person name="Blankenburg K."/>
            <person name="Forbes L."/>
            <person name="Fu Q."/>
            <person name="Gubbala S."/>
            <person name="Hirani K."/>
            <person name="Jayaseelan J.C."/>
            <person name="Lara F."/>
            <person name="Munidasa M."/>
            <person name="Palculict T."/>
            <person name="Patil S."/>
            <person name="Pu L.-L."/>
            <person name="Saada N."/>
            <person name="Tang L."/>
            <person name="Weissenberger G."/>
            <person name="Zhu Y."/>
            <person name="Hemphill L."/>
            <person name="Shang Y."/>
            <person name="Youmans B."/>
            <person name="Ayvaz T."/>
            <person name="Ross M."/>
            <person name="Santibanez J."/>
            <person name="Aqrawi P."/>
            <person name="Gross S."/>
            <person name="Joshi V."/>
            <person name="Fowler G."/>
            <person name="Nazareth L."/>
            <person name="Reid J."/>
            <person name="Worley K."/>
            <person name="Petrosino J."/>
            <person name="Highlander S."/>
            <person name="Gibbs R."/>
        </authorList>
    </citation>
    <scope>NUCLEOTIDE SEQUENCE [LARGE SCALE GENOMIC DNA]</scope>
    <source>
        <strain evidence="1 2">SK405</strain>
    </source>
</reference>
<dbReference type="RefSeq" id="WP_002901943.1">
    <property type="nucleotide sequence ID" value="NZ_GL872312.1"/>
</dbReference>
<protein>
    <recommendedName>
        <fullName evidence="3">HNH endonuclease 5 domain-containing protein</fullName>
    </recommendedName>
</protein>
<dbReference type="AlphaFoldDB" id="A0ABC9PD25"/>
<sequence length="374" mass="43818">MCEKSSQPFKKLIDLPDLNERIEFRKSVSKDRKKMEKDIKPTECILCGGSRRGFCNSHTIPQLLLKNITDSGMLISSSYLVGNDLQDDKIGLKASGTIQIICNNCDSIYFKEYENEKNLKSYPSDKMLAQIALKNFLLEIVRRREEKHQHDNFYTNDNIKKVLRLRIKEFSKKALDDAFKEIKDIHNSYDYDIEDFQNEILIHKEVIENNMSGAYQVVFHEILPYRTPIAFQGSLTLIKDMYGYPINNVHNYAKENRIQKLHLGIFPLKDITIVLAFYHKKDRKYKSLKSQFNSSSCLEKLEFINYLIFAYTENYYFSPSIKEKIRTDKNLVLLSQELFGKPNLGQDIVGNFQNYKQVKPNEIPNFLLKEWALV</sequence>
<evidence type="ECO:0008006" key="3">
    <source>
        <dbReference type="Google" id="ProtNLM"/>
    </source>
</evidence>
<comment type="caution">
    <text evidence="1">The sequence shown here is derived from an EMBL/GenBank/DDBJ whole genome shotgun (WGS) entry which is preliminary data.</text>
</comment>
<proteinExistence type="predicted"/>
<accession>A0ABC9PD25</accession>